<feature type="non-terminal residue" evidence="1">
    <location>
        <position position="103"/>
    </location>
</feature>
<accession>A0ABN9GRP9</accession>
<protein>
    <submittedName>
        <fullName evidence="1">Uncharacterized protein</fullName>
    </submittedName>
</protein>
<sequence>GAVNLKAPKSIGWDGGFSLVSRFFRSSAGCVCPGAHTRYKADMSIAQRWWRNSSCYCYKPEYRVLSGELEAPGGDYNPCEGDSRPKDWESLASYKSLGDQNWE</sequence>
<evidence type="ECO:0000313" key="1">
    <source>
        <dbReference type="EMBL" id="CAI9610261.1"/>
    </source>
</evidence>
<feature type="non-terminal residue" evidence="1">
    <location>
        <position position="1"/>
    </location>
</feature>
<proteinExistence type="predicted"/>
<evidence type="ECO:0000313" key="2">
    <source>
        <dbReference type="Proteomes" id="UP001162483"/>
    </source>
</evidence>
<dbReference type="Proteomes" id="UP001162483">
    <property type="component" value="Unassembled WGS sequence"/>
</dbReference>
<organism evidence="1 2">
    <name type="scientific">Staurois parvus</name>
    <dbReference type="NCBI Taxonomy" id="386267"/>
    <lineage>
        <taxon>Eukaryota</taxon>
        <taxon>Metazoa</taxon>
        <taxon>Chordata</taxon>
        <taxon>Craniata</taxon>
        <taxon>Vertebrata</taxon>
        <taxon>Euteleostomi</taxon>
        <taxon>Amphibia</taxon>
        <taxon>Batrachia</taxon>
        <taxon>Anura</taxon>
        <taxon>Neobatrachia</taxon>
        <taxon>Ranoidea</taxon>
        <taxon>Ranidae</taxon>
        <taxon>Staurois</taxon>
    </lineage>
</organism>
<reference evidence="1" key="1">
    <citation type="submission" date="2023-05" db="EMBL/GenBank/DDBJ databases">
        <authorList>
            <person name="Stuckert A."/>
        </authorList>
    </citation>
    <scope>NUCLEOTIDE SEQUENCE</scope>
</reference>
<gene>
    <name evidence="1" type="ORF">SPARVUS_LOCUS14392092</name>
</gene>
<dbReference type="EMBL" id="CATNWA010018911">
    <property type="protein sequence ID" value="CAI9610261.1"/>
    <property type="molecule type" value="Genomic_DNA"/>
</dbReference>
<keyword evidence="2" id="KW-1185">Reference proteome</keyword>
<comment type="caution">
    <text evidence="1">The sequence shown here is derived from an EMBL/GenBank/DDBJ whole genome shotgun (WGS) entry which is preliminary data.</text>
</comment>
<name>A0ABN9GRP9_9NEOB</name>